<dbReference type="SUPFAM" id="SSF53448">
    <property type="entry name" value="Nucleotide-diphospho-sugar transferases"/>
    <property type="match status" value="1"/>
</dbReference>
<dbReference type="Pfam" id="PF00535">
    <property type="entry name" value="Glycos_transf_2"/>
    <property type="match status" value="1"/>
</dbReference>
<proteinExistence type="predicted"/>
<dbReference type="InterPro" id="IPR029044">
    <property type="entry name" value="Nucleotide-diphossugar_trans"/>
</dbReference>
<comment type="caution">
    <text evidence="2">The sequence shown here is derived from an EMBL/GenBank/DDBJ whole genome shotgun (WGS) entry which is preliminary data.</text>
</comment>
<dbReference type="GO" id="GO:0016757">
    <property type="term" value="F:glycosyltransferase activity"/>
    <property type="evidence" value="ECO:0007669"/>
    <property type="project" value="UniProtKB-KW"/>
</dbReference>
<dbReference type="Gene3D" id="3.90.550.10">
    <property type="entry name" value="Spore Coat Polysaccharide Biosynthesis Protein SpsA, Chain A"/>
    <property type="match status" value="1"/>
</dbReference>
<evidence type="ECO:0000313" key="2">
    <source>
        <dbReference type="EMBL" id="MBU2693453.1"/>
    </source>
</evidence>
<dbReference type="EC" id="2.4.-.-" evidence="2"/>
<dbReference type="PANTHER" id="PTHR43685">
    <property type="entry name" value="GLYCOSYLTRANSFERASE"/>
    <property type="match status" value="1"/>
</dbReference>
<name>A0A948RYP4_UNCEI</name>
<dbReference type="PANTHER" id="PTHR43685:SF2">
    <property type="entry name" value="GLYCOSYLTRANSFERASE 2-LIKE DOMAIN-CONTAINING PROTEIN"/>
    <property type="match status" value="1"/>
</dbReference>
<gene>
    <name evidence="2" type="ORF">KJ970_21255</name>
</gene>
<dbReference type="Proteomes" id="UP000777784">
    <property type="component" value="Unassembled WGS sequence"/>
</dbReference>
<dbReference type="InterPro" id="IPR029063">
    <property type="entry name" value="SAM-dependent_MTases_sf"/>
</dbReference>
<keyword evidence="2" id="KW-0808">Transferase</keyword>
<accession>A0A948RYP4</accession>
<sequence length="426" mass="49321">SLFDLDVDVASVDDLAGFKGRGFETVVINGVIEFVEDHELVMGQALKLCNENGRLILAASQRQVNRSQKRCFNERDICSLLSNFSMAPHEIKLVKGLWWLAVADLNKTVAKPEAAQVLLKQGHEPPVVSVIIITHDRSRYLKEAIESVLAQTYKDLEIIVVDDGSTDDTRSVVEGLNDLRIRYFYKDHSGISDSRNYGISKARGKYILWLDDDDLLMPNALRLQIEIFEREPQTDIIYVDHYFMDNHGKVDYHCYDYRSDDPPELIASAIYCAPIRNLGTMIKRSLFDEIGGYDITLQKAEDHDLWIRALKKGCKFKHLALPLCKRRFHQGKITKRLSNERKNELEVFRRLLNTFPVEMIFPRQTVNDVRIEVAKVFYVFGSYDECISCLRRSRILDFEVLVLYMKSHFRRMFPVCAEIMEKTIRP</sequence>
<dbReference type="AlphaFoldDB" id="A0A948RYP4"/>
<dbReference type="EMBL" id="JAHJDP010000123">
    <property type="protein sequence ID" value="MBU2693453.1"/>
    <property type="molecule type" value="Genomic_DNA"/>
</dbReference>
<organism evidence="2 3">
    <name type="scientific">Eiseniibacteriota bacterium</name>
    <dbReference type="NCBI Taxonomy" id="2212470"/>
    <lineage>
        <taxon>Bacteria</taxon>
        <taxon>Candidatus Eiseniibacteriota</taxon>
    </lineage>
</organism>
<dbReference type="InterPro" id="IPR050834">
    <property type="entry name" value="Glycosyltransf_2"/>
</dbReference>
<reference evidence="2" key="1">
    <citation type="submission" date="2021-05" db="EMBL/GenBank/DDBJ databases">
        <title>Energy efficiency and biological interactions define the core microbiome of deep oligotrophic groundwater.</title>
        <authorList>
            <person name="Mehrshad M."/>
            <person name="Lopez-Fernandez M."/>
            <person name="Bell E."/>
            <person name="Bernier-Latmani R."/>
            <person name="Bertilsson S."/>
            <person name="Dopson M."/>
        </authorList>
    </citation>
    <scope>NUCLEOTIDE SEQUENCE</scope>
    <source>
        <strain evidence="2">Modern_marine.mb.64</strain>
    </source>
</reference>
<feature type="non-terminal residue" evidence="2">
    <location>
        <position position="1"/>
    </location>
</feature>
<evidence type="ECO:0000259" key="1">
    <source>
        <dbReference type="Pfam" id="PF00535"/>
    </source>
</evidence>
<evidence type="ECO:0000313" key="3">
    <source>
        <dbReference type="Proteomes" id="UP000777784"/>
    </source>
</evidence>
<dbReference type="InterPro" id="IPR001173">
    <property type="entry name" value="Glyco_trans_2-like"/>
</dbReference>
<keyword evidence="2" id="KW-0328">Glycosyltransferase</keyword>
<feature type="domain" description="Glycosyltransferase 2-like" evidence="1">
    <location>
        <begin position="129"/>
        <end position="245"/>
    </location>
</feature>
<dbReference type="SUPFAM" id="SSF53335">
    <property type="entry name" value="S-adenosyl-L-methionine-dependent methyltransferases"/>
    <property type="match status" value="1"/>
</dbReference>
<protein>
    <submittedName>
        <fullName evidence="2">Glycosyltransferase</fullName>
        <ecNumber evidence="2">2.4.-.-</ecNumber>
    </submittedName>
</protein>